<dbReference type="AlphaFoldDB" id="A0A3N4J9U1"/>
<dbReference type="Gene3D" id="3.30.460.40">
    <property type="match status" value="1"/>
</dbReference>
<sequence length="272" mass="30586">MPTYDRITIILRSRNFFSSSPLALTLTYDTLFQLAMPETPTPFQTPLLSSPRLDQATIRTIFARLFQVSHVMSHLISSEVNAAVGGSLALFLHGVHRKQAPSDMDILIWDEDPLNLKRLLVSKYPEIYTLNGFTLTYTDTLEISGLQFLSVSQSSTLTWLRSLNFSRDTEVILGINVLPLEGCLLGKLSATNTRLRTRIPSRREKGEEDYVDTVSIVRKMGALNKVLTKVLTPGARNCLELFSDEDRALFETVFLVPHVADTHEVFETRVAP</sequence>
<protein>
    <submittedName>
        <fullName evidence="1">Uncharacterized protein</fullName>
    </submittedName>
</protein>
<dbReference type="EMBL" id="ML120443">
    <property type="protein sequence ID" value="RPA94067.1"/>
    <property type="molecule type" value="Genomic_DNA"/>
</dbReference>
<name>A0A3N4J9U1_9PEZI</name>
<proteinExistence type="predicted"/>
<accession>A0A3N4J9U1</accession>
<organism evidence="1 2">
    <name type="scientific">Choiromyces venosus 120613-1</name>
    <dbReference type="NCBI Taxonomy" id="1336337"/>
    <lineage>
        <taxon>Eukaryota</taxon>
        <taxon>Fungi</taxon>
        <taxon>Dikarya</taxon>
        <taxon>Ascomycota</taxon>
        <taxon>Pezizomycotina</taxon>
        <taxon>Pezizomycetes</taxon>
        <taxon>Pezizales</taxon>
        <taxon>Tuberaceae</taxon>
        <taxon>Choiromyces</taxon>
    </lineage>
</organism>
<reference evidence="1 2" key="1">
    <citation type="journal article" date="2018" name="Nat. Ecol. Evol.">
        <title>Pezizomycetes genomes reveal the molecular basis of ectomycorrhizal truffle lifestyle.</title>
        <authorList>
            <person name="Murat C."/>
            <person name="Payen T."/>
            <person name="Noel B."/>
            <person name="Kuo A."/>
            <person name="Morin E."/>
            <person name="Chen J."/>
            <person name="Kohler A."/>
            <person name="Krizsan K."/>
            <person name="Balestrini R."/>
            <person name="Da Silva C."/>
            <person name="Montanini B."/>
            <person name="Hainaut M."/>
            <person name="Levati E."/>
            <person name="Barry K.W."/>
            <person name="Belfiori B."/>
            <person name="Cichocki N."/>
            <person name="Clum A."/>
            <person name="Dockter R.B."/>
            <person name="Fauchery L."/>
            <person name="Guy J."/>
            <person name="Iotti M."/>
            <person name="Le Tacon F."/>
            <person name="Lindquist E.A."/>
            <person name="Lipzen A."/>
            <person name="Malagnac F."/>
            <person name="Mello A."/>
            <person name="Molinier V."/>
            <person name="Miyauchi S."/>
            <person name="Poulain J."/>
            <person name="Riccioni C."/>
            <person name="Rubini A."/>
            <person name="Sitrit Y."/>
            <person name="Splivallo R."/>
            <person name="Traeger S."/>
            <person name="Wang M."/>
            <person name="Zifcakova L."/>
            <person name="Wipf D."/>
            <person name="Zambonelli A."/>
            <person name="Paolocci F."/>
            <person name="Nowrousian M."/>
            <person name="Ottonello S."/>
            <person name="Baldrian P."/>
            <person name="Spatafora J.W."/>
            <person name="Henrissat B."/>
            <person name="Nagy L.G."/>
            <person name="Aury J.M."/>
            <person name="Wincker P."/>
            <person name="Grigoriev I.V."/>
            <person name="Bonfante P."/>
            <person name="Martin F.M."/>
        </authorList>
    </citation>
    <scope>NUCLEOTIDE SEQUENCE [LARGE SCALE GENOMIC DNA]</scope>
    <source>
        <strain evidence="1 2">120613-1</strain>
    </source>
</reference>
<evidence type="ECO:0000313" key="1">
    <source>
        <dbReference type="EMBL" id="RPA94067.1"/>
    </source>
</evidence>
<gene>
    <name evidence="1" type="ORF">L873DRAFT_1480481</name>
</gene>
<evidence type="ECO:0000313" key="2">
    <source>
        <dbReference type="Proteomes" id="UP000276215"/>
    </source>
</evidence>
<dbReference type="Proteomes" id="UP000276215">
    <property type="component" value="Unassembled WGS sequence"/>
</dbReference>
<keyword evidence="2" id="KW-1185">Reference proteome</keyword>